<keyword evidence="1" id="KW-0808">Transferase</keyword>
<sequence length="257" mass="29020">MEISEAKRSISQADMLRLLQEARQWLEQPAGQMLLQAECTTQRELLPSCFGQHLVQYGLAPGLLAPEVKVLRHCWHLDMLGQGESIAVDEAFWPFAPQALDVVVLHHGLDFSLSPRTLLREASQTVRAGGHLLIFGFNPWSTWGWQHYFGRGWFGEAGFVSPARLVDWLELLGFTVEKRIDGCYRPPLASGTWLQRLDFMESLGQRRCLPGGGFYCLLARRQMLGVTPQRERGRGFPTLVMPPLAAGSRRAHKRDGR</sequence>
<dbReference type="GO" id="GO:0008168">
    <property type="term" value="F:methyltransferase activity"/>
    <property type="evidence" value="ECO:0007669"/>
    <property type="project" value="UniProtKB-KW"/>
</dbReference>
<dbReference type="Gene3D" id="3.40.50.150">
    <property type="entry name" value="Vaccinia Virus protein VP39"/>
    <property type="match status" value="1"/>
</dbReference>
<dbReference type="GO" id="GO:0032259">
    <property type="term" value="P:methylation"/>
    <property type="evidence" value="ECO:0007669"/>
    <property type="project" value="UniProtKB-KW"/>
</dbReference>
<dbReference type="Proteomes" id="UP000243451">
    <property type="component" value="Unassembled WGS sequence"/>
</dbReference>
<organism evidence="1 2">
    <name type="scientific">Halopseudomonas oceani</name>
    <dbReference type="NCBI Taxonomy" id="1708783"/>
    <lineage>
        <taxon>Bacteria</taxon>
        <taxon>Pseudomonadati</taxon>
        <taxon>Pseudomonadota</taxon>
        <taxon>Gammaproteobacteria</taxon>
        <taxon>Pseudomonadales</taxon>
        <taxon>Pseudomonadaceae</taxon>
        <taxon>Halopseudomonas</taxon>
    </lineage>
</organism>
<evidence type="ECO:0000313" key="1">
    <source>
        <dbReference type="EMBL" id="POB04652.1"/>
    </source>
</evidence>
<dbReference type="OrthoDB" id="6191410at2"/>
<evidence type="ECO:0000313" key="2">
    <source>
        <dbReference type="Proteomes" id="UP000243451"/>
    </source>
</evidence>
<name>A0A2P4EXC0_9GAMM</name>
<keyword evidence="1" id="KW-0489">Methyltransferase</keyword>
<dbReference type="RefSeq" id="WP_104737695.1">
    <property type="nucleotide sequence ID" value="NZ_BMHR01000003.1"/>
</dbReference>
<comment type="caution">
    <text evidence="1">The sequence shown here is derived from an EMBL/GenBank/DDBJ whole genome shotgun (WGS) entry which is preliminary data.</text>
</comment>
<accession>A0A2P4EXC0</accession>
<dbReference type="InterPro" id="IPR029063">
    <property type="entry name" value="SAM-dependent_MTases_sf"/>
</dbReference>
<reference evidence="1 2" key="1">
    <citation type="submission" date="2018-01" db="EMBL/GenBank/DDBJ databases">
        <title>Draft genome of the type strain Pseudomonas oceani DSM 100277 isolated from the deep water in Okinawa trough, northwestern Pacific Ocean.</title>
        <authorList>
            <person name="Gomila M."/>
            <person name="Mulet M."/>
            <person name="Garcia-Valdes E."/>
            <person name="Lalucat J."/>
        </authorList>
    </citation>
    <scope>NUCLEOTIDE SEQUENCE [LARGE SCALE GENOMIC DNA]</scope>
    <source>
        <strain evidence="1 2">DSM 100277</strain>
    </source>
</reference>
<dbReference type="AlphaFoldDB" id="A0A2P4EXC0"/>
<keyword evidence="2" id="KW-1185">Reference proteome</keyword>
<gene>
    <name evidence="1" type="ORF">C1949_06705</name>
</gene>
<protein>
    <submittedName>
        <fullName evidence="1">SAM-dependent methyltransferase</fullName>
    </submittedName>
</protein>
<proteinExistence type="predicted"/>
<dbReference type="EMBL" id="PPSK01000004">
    <property type="protein sequence ID" value="POB04652.1"/>
    <property type="molecule type" value="Genomic_DNA"/>
</dbReference>
<dbReference type="SUPFAM" id="SSF53335">
    <property type="entry name" value="S-adenosyl-L-methionine-dependent methyltransferases"/>
    <property type="match status" value="1"/>
</dbReference>